<evidence type="ECO:0000313" key="2">
    <source>
        <dbReference type="EMBL" id="MED6177195.1"/>
    </source>
</evidence>
<gene>
    <name evidence="2" type="ORF">PIB30_095725</name>
</gene>
<dbReference type="Pfam" id="PF20167">
    <property type="entry name" value="Transposase_32"/>
    <property type="match status" value="1"/>
</dbReference>
<dbReference type="Proteomes" id="UP001341840">
    <property type="component" value="Unassembled WGS sequence"/>
</dbReference>
<sequence length="496" mass="57050">MGYSSSPNTLVLHYCVCLGHSERVLSISYFALVTNNQPLQPPFSQPFTSYNISIPRENDPSLILGILIGCKLCDTFLVDEPRCQSHSWFGFLYNDTLFLKSRNSEPVARTAAGRSSIFLRHLCTYSSRTQGAAALPLRLTSASASKSHSRHLLCQLRRRCVLFLSHTASSSSGDITAPFSSLISSVSACFLSSLFFIPGRMSDKKQRGKEKVKARDQRKFAKSKLPTSMVEDERLDGAQGMDDILKRLSSKIPSKFPNQYSQKKFKEIEKKNLHFERRLEIPNNLLQFVADRIDRFKWGFLERELVQLNGTWEKEALKTFTLDRNLILDHLTKPGSSWVSAKIGSDPTGISVNDLTIEARLWQQILTNYAMPSTHDRKITSDMAILIWCVLEEKQVYFPRLIRQSFWKIHKFGNLAFPCLITQMALKLNVEWDVEDYKPIVPRSKEIIPHGLWIYDLVLQLFKRLDRIEHRDKRRYEYLKRLIDCPNPPPEEPDDA</sequence>
<organism evidence="2 3">
    <name type="scientific">Stylosanthes scabra</name>
    <dbReference type="NCBI Taxonomy" id="79078"/>
    <lineage>
        <taxon>Eukaryota</taxon>
        <taxon>Viridiplantae</taxon>
        <taxon>Streptophyta</taxon>
        <taxon>Embryophyta</taxon>
        <taxon>Tracheophyta</taxon>
        <taxon>Spermatophyta</taxon>
        <taxon>Magnoliopsida</taxon>
        <taxon>eudicotyledons</taxon>
        <taxon>Gunneridae</taxon>
        <taxon>Pentapetalae</taxon>
        <taxon>rosids</taxon>
        <taxon>fabids</taxon>
        <taxon>Fabales</taxon>
        <taxon>Fabaceae</taxon>
        <taxon>Papilionoideae</taxon>
        <taxon>50 kb inversion clade</taxon>
        <taxon>dalbergioids sensu lato</taxon>
        <taxon>Dalbergieae</taxon>
        <taxon>Pterocarpus clade</taxon>
        <taxon>Stylosanthes</taxon>
    </lineage>
</organism>
<keyword evidence="3" id="KW-1185">Reference proteome</keyword>
<dbReference type="EMBL" id="JASCZI010153244">
    <property type="protein sequence ID" value="MED6177195.1"/>
    <property type="molecule type" value="Genomic_DNA"/>
</dbReference>
<name>A0ABU6VU84_9FABA</name>
<protein>
    <recommendedName>
        <fullName evidence="1">Putative plant transposon protein domain-containing protein</fullName>
    </recommendedName>
</protein>
<accession>A0ABU6VU84</accession>
<dbReference type="InterPro" id="IPR046796">
    <property type="entry name" value="Transposase_32_dom"/>
</dbReference>
<feature type="domain" description="Putative plant transposon protein" evidence="1">
    <location>
        <begin position="323"/>
        <end position="429"/>
    </location>
</feature>
<comment type="caution">
    <text evidence="2">The sequence shown here is derived from an EMBL/GenBank/DDBJ whole genome shotgun (WGS) entry which is preliminary data.</text>
</comment>
<evidence type="ECO:0000313" key="3">
    <source>
        <dbReference type="Proteomes" id="UP001341840"/>
    </source>
</evidence>
<proteinExistence type="predicted"/>
<reference evidence="2 3" key="1">
    <citation type="journal article" date="2023" name="Plants (Basel)">
        <title>Bridging the Gap: Combining Genomics and Transcriptomics Approaches to Understand Stylosanthes scabra, an Orphan Legume from the Brazilian Caatinga.</title>
        <authorList>
            <person name="Ferreira-Neto J.R.C."/>
            <person name="da Silva M.D."/>
            <person name="Binneck E."/>
            <person name="de Melo N.F."/>
            <person name="da Silva R.H."/>
            <person name="de Melo A.L.T.M."/>
            <person name="Pandolfi V."/>
            <person name="Bustamante F.O."/>
            <person name="Brasileiro-Vidal A.C."/>
            <person name="Benko-Iseppon A.M."/>
        </authorList>
    </citation>
    <scope>NUCLEOTIDE SEQUENCE [LARGE SCALE GENOMIC DNA]</scope>
    <source>
        <tissue evidence="2">Leaves</tissue>
    </source>
</reference>
<evidence type="ECO:0000259" key="1">
    <source>
        <dbReference type="Pfam" id="PF20167"/>
    </source>
</evidence>